<name>A0A6H1ZHJ6_9ZZZZ</name>
<protein>
    <submittedName>
        <fullName evidence="1">Uncharacterized protein</fullName>
    </submittedName>
</protein>
<evidence type="ECO:0000313" key="1">
    <source>
        <dbReference type="EMBL" id="QJA46670.1"/>
    </source>
</evidence>
<dbReference type="EMBL" id="MT144018">
    <property type="protein sequence ID" value="QJA46670.1"/>
    <property type="molecule type" value="Genomic_DNA"/>
</dbReference>
<reference evidence="1" key="1">
    <citation type="submission" date="2020-03" db="EMBL/GenBank/DDBJ databases">
        <title>The deep terrestrial virosphere.</title>
        <authorList>
            <person name="Holmfeldt K."/>
            <person name="Nilsson E."/>
            <person name="Simone D."/>
            <person name="Lopez-Fernandez M."/>
            <person name="Wu X."/>
            <person name="de Brujin I."/>
            <person name="Lundin D."/>
            <person name="Andersson A."/>
            <person name="Bertilsson S."/>
            <person name="Dopson M."/>
        </authorList>
    </citation>
    <scope>NUCLEOTIDE SEQUENCE</scope>
    <source>
        <strain evidence="2">MM415B01016</strain>
        <strain evidence="1">TM448A00494</strain>
    </source>
</reference>
<proteinExistence type="predicted"/>
<organism evidence="1">
    <name type="scientific">viral metagenome</name>
    <dbReference type="NCBI Taxonomy" id="1070528"/>
    <lineage>
        <taxon>unclassified sequences</taxon>
        <taxon>metagenomes</taxon>
        <taxon>organismal metagenomes</taxon>
    </lineage>
</organism>
<dbReference type="EMBL" id="MT141426">
    <property type="protein sequence ID" value="QJA60954.1"/>
    <property type="molecule type" value="Genomic_DNA"/>
</dbReference>
<evidence type="ECO:0000313" key="2">
    <source>
        <dbReference type="EMBL" id="QJA60954.1"/>
    </source>
</evidence>
<gene>
    <name evidence="2" type="ORF">MM415B01016_0023</name>
    <name evidence="1" type="ORF">TM448A00494_0017</name>
</gene>
<sequence>MEAGAMSGMNKLPPPPPGFVVEGAGEAMPAPPPGFELVEAGIGNRDNLMGKLDTVARGAADLASFGLADEIAAGGDALFNPIFGTGNPGGSIGERYGRNLADQRATDSADEQDRFGYRLGGQIAGGVGGGVAAAKGGLSLAANAAQSGKGWFARMLGGAADGGIAAGLYGAGGGDGPSDRVRKALDSIPLGMAFGTAGEGIATGAGNLFRRVAQGASDVAPGVNPSANVSDAEQFGIPLSRAQATRSVPQANIENQLRSQGVLTEFDQTQRGAIGQSIGSVQSQLAGQAPVIAGQASAYDNIPAALRGKRDALKAASQDAYEGSVNNPDVLVSGRAVQAIPGFIRGRLNADQILIDPMYHQGAARAMSFVDNYIARMPKPGGDVSSVQAQLRWVENLRAGLRKNFPPIGQDAPALKAISAAIDDWTDEVFDRGLVNASDDVLTELKTARAKWSEYKGMAEPRSKHGRKLNPQYEAQARIRNIMDKDFSPEEIGQYLWGTSVASPKNAAFMTAQELRRHLGPDSTEWGGIRQSFWLRATRAGDEVLSPVQIAKNLEGLLNGNGKGVAQTLYSGTELELMRKYASVMRNLSPAREGFNNSNTANRLMPALQRYGMAIVSALAGGGSLYSGLEPLSALGVTAATGGLLKGAGSLATSSRAAAATRMPVPINPTGSGGATLRGGSIPLVIGQEKRRPLEITVGRPGG</sequence>
<dbReference type="AlphaFoldDB" id="A0A6H1ZHJ6"/>
<accession>A0A6H1ZHJ6</accession>